<accession>A0A832MJA3</accession>
<dbReference type="EMBL" id="DSQF01000008">
    <property type="protein sequence ID" value="HGZ42695.1"/>
    <property type="molecule type" value="Genomic_DNA"/>
</dbReference>
<reference evidence="1" key="1">
    <citation type="journal article" date="2020" name="mSystems">
        <title>Genome- and Community-Level Interaction Insights into Carbon Utilization and Element Cycling Functions of Hydrothermarchaeota in Hydrothermal Sediment.</title>
        <authorList>
            <person name="Zhou Z."/>
            <person name="Liu Y."/>
            <person name="Xu W."/>
            <person name="Pan J."/>
            <person name="Luo Z.H."/>
            <person name="Li M."/>
        </authorList>
    </citation>
    <scope>NUCLEOTIDE SEQUENCE [LARGE SCALE GENOMIC DNA]</scope>
    <source>
        <strain evidence="1">SpSt-381</strain>
    </source>
</reference>
<organism evidence="1">
    <name type="scientific">Eiseniibacteriota bacterium</name>
    <dbReference type="NCBI Taxonomy" id="2212470"/>
    <lineage>
        <taxon>Bacteria</taxon>
        <taxon>Candidatus Eiseniibacteriota</taxon>
    </lineage>
</organism>
<dbReference type="AlphaFoldDB" id="A0A832MJA3"/>
<evidence type="ECO:0000313" key="1">
    <source>
        <dbReference type="EMBL" id="HGZ42695.1"/>
    </source>
</evidence>
<name>A0A832MJA3_UNCEI</name>
<proteinExistence type="predicted"/>
<gene>
    <name evidence="1" type="ORF">ENR23_04585</name>
</gene>
<comment type="caution">
    <text evidence="1">The sequence shown here is derived from an EMBL/GenBank/DDBJ whole genome shotgun (WGS) entry which is preliminary data.</text>
</comment>
<sequence length="575" mass="62998">MPRPKPVPTAPPLAPAAALRALVRIHREYGPGLAARKGALLARLAGARLATAREVLRLHECLAFLRAYPDDRAVLARVEAMMAAFAERADLRRHARALENSGLAGTVTRFRFFEPTARWLARAWPDRLRVDWDTWGAGAADLDHVLPALALWAETPALDEWDLGTRAWIERLKGPNETDGTFLVRRFAGAFGPLAELREKVWDRIEPPLLLEPGPGGPSRTRAFHPRAPRALQRGALRRGRPDLAAALAQPPRAVRALSPVEGERVIALAREAMVARSRDLDAFSHGDPRDVRMVDVGDGYAFAAIGVKPEKRLLLEAVYAFLTLKNGVPIGYVLNSALCHSAEIAYNVFETYRGAEAGVVYGRVLATVRHLFGCDHFTIYPYQLGQDNAEAIASGAWWFYQKLGFRPRDPGAIALMERELARMRRNPRHRSARATLVALADHNLFFASGPPRDDVMGVLPFAQVGGAVSAMLARRFGADRERGARECEAEALGLLGLASLRGWSAGERLAFERWAPLVTLLPGIGGWSAAERAAAADVIRAKGGRRESDFVWRFDEHARLRAAVTALAQGDAGA</sequence>
<protein>
    <submittedName>
        <fullName evidence="1">Uncharacterized protein</fullName>
    </submittedName>
</protein>